<organism evidence="8 9">
    <name type="scientific">Laetiporus sulphureus 93-53</name>
    <dbReference type="NCBI Taxonomy" id="1314785"/>
    <lineage>
        <taxon>Eukaryota</taxon>
        <taxon>Fungi</taxon>
        <taxon>Dikarya</taxon>
        <taxon>Basidiomycota</taxon>
        <taxon>Agaricomycotina</taxon>
        <taxon>Agaricomycetes</taxon>
        <taxon>Polyporales</taxon>
        <taxon>Laetiporus</taxon>
    </lineage>
</organism>
<gene>
    <name evidence="8" type="ORF">LAESUDRAFT_658935</name>
</gene>
<dbReference type="InterPro" id="IPR051000">
    <property type="entry name" value="Homeobox_DNA-bind_prot"/>
</dbReference>
<dbReference type="InterPro" id="IPR017970">
    <property type="entry name" value="Homeobox_CS"/>
</dbReference>
<evidence type="ECO:0000256" key="4">
    <source>
        <dbReference type="PROSITE-ProRule" id="PRU00108"/>
    </source>
</evidence>
<sequence length="391" mass="42883">MSHPQNDHLSYSCFLKTPHRSTPTRGNASTPRCGHGIFNLGQVPDLSFPSNQYPHQEPRQARTDYTAAAFNQAGWPAMQQQPTAYATDPRYPAVQQPFGAYPARGQSIMLQDVHESLTLPPLNMPQGQAHAGAVNPSTMAGSHGRPPNAAYPTTYNPYTEHPQQPASYHSPPGSRNLPLPIPAMGIDPAIGGMPRRASMSVDRTAPSRLSVHGTSPYLRIPSMASPSTYIREPFVSEPTIKKKRKRADPEQLKVLYETYNRTAFPTTEERAELARRLNMSARSVQIWFQNKRQAMRQSSRQASNAAPPTTSEPFPAAGSGPYGAHVSGTATVPCLEIPCIDSGRPTALLMERAQHVGRNERQATAETRCREVPGNRAGEYGRAEYGINTHL</sequence>
<evidence type="ECO:0000259" key="7">
    <source>
        <dbReference type="PROSITE" id="PS50071"/>
    </source>
</evidence>
<dbReference type="RefSeq" id="XP_040761581.1">
    <property type="nucleotide sequence ID" value="XM_040904772.1"/>
</dbReference>
<keyword evidence="3 4" id="KW-0539">Nucleus</keyword>
<dbReference type="Pfam" id="PF00046">
    <property type="entry name" value="Homeodomain"/>
    <property type="match status" value="1"/>
</dbReference>
<reference evidence="8 9" key="1">
    <citation type="journal article" date="2016" name="Mol. Biol. Evol.">
        <title>Comparative Genomics of Early-Diverging Mushroom-Forming Fungi Provides Insights into the Origins of Lignocellulose Decay Capabilities.</title>
        <authorList>
            <person name="Nagy L.G."/>
            <person name="Riley R."/>
            <person name="Tritt A."/>
            <person name="Adam C."/>
            <person name="Daum C."/>
            <person name="Floudas D."/>
            <person name="Sun H."/>
            <person name="Yadav J.S."/>
            <person name="Pangilinan J."/>
            <person name="Larsson K.H."/>
            <person name="Matsuura K."/>
            <person name="Barry K."/>
            <person name="Labutti K."/>
            <person name="Kuo R."/>
            <person name="Ohm R.A."/>
            <person name="Bhattacharya S.S."/>
            <person name="Shirouzu T."/>
            <person name="Yoshinaga Y."/>
            <person name="Martin F.M."/>
            <person name="Grigoriev I.V."/>
            <person name="Hibbett D.S."/>
        </authorList>
    </citation>
    <scope>NUCLEOTIDE SEQUENCE [LARGE SCALE GENOMIC DNA]</scope>
    <source>
        <strain evidence="8 9">93-53</strain>
    </source>
</reference>
<keyword evidence="9" id="KW-1185">Reference proteome</keyword>
<dbReference type="Proteomes" id="UP000076871">
    <property type="component" value="Unassembled WGS sequence"/>
</dbReference>
<dbReference type="AlphaFoldDB" id="A0A165CZS8"/>
<name>A0A165CZS8_9APHY</name>
<comment type="subcellular location">
    <subcellularLocation>
        <location evidence="4 5">Nucleus</location>
    </subcellularLocation>
</comment>
<dbReference type="SMART" id="SM00389">
    <property type="entry name" value="HOX"/>
    <property type="match status" value="1"/>
</dbReference>
<dbReference type="CDD" id="cd00086">
    <property type="entry name" value="homeodomain"/>
    <property type="match status" value="1"/>
</dbReference>
<evidence type="ECO:0000313" key="8">
    <source>
        <dbReference type="EMBL" id="KZT03841.1"/>
    </source>
</evidence>
<accession>A0A165CZS8</accession>
<evidence type="ECO:0000256" key="6">
    <source>
        <dbReference type="SAM" id="MobiDB-lite"/>
    </source>
</evidence>
<feature type="domain" description="Homeobox" evidence="7">
    <location>
        <begin position="238"/>
        <end position="298"/>
    </location>
</feature>
<dbReference type="GO" id="GO:0000978">
    <property type="term" value="F:RNA polymerase II cis-regulatory region sequence-specific DNA binding"/>
    <property type="evidence" value="ECO:0007669"/>
    <property type="project" value="TreeGrafter"/>
</dbReference>
<keyword evidence="2 4" id="KW-0371">Homeobox</keyword>
<feature type="DNA-binding region" description="Homeobox" evidence="4">
    <location>
        <begin position="240"/>
        <end position="299"/>
    </location>
</feature>
<feature type="region of interest" description="Disordered" evidence="6">
    <location>
        <begin position="291"/>
        <end position="320"/>
    </location>
</feature>
<dbReference type="SUPFAM" id="SSF46689">
    <property type="entry name" value="Homeodomain-like"/>
    <property type="match status" value="1"/>
</dbReference>
<dbReference type="OrthoDB" id="6159439at2759"/>
<evidence type="ECO:0000256" key="3">
    <source>
        <dbReference type="ARBA" id="ARBA00023242"/>
    </source>
</evidence>
<feature type="compositionally biased region" description="Polar residues" evidence="6">
    <location>
        <begin position="151"/>
        <end position="167"/>
    </location>
</feature>
<dbReference type="GeneID" id="63821802"/>
<feature type="region of interest" description="Disordered" evidence="6">
    <location>
        <begin position="128"/>
        <end position="177"/>
    </location>
</feature>
<feature type="compositionally biased region" description="Polar residues" evidence="6">
    <location>
        <begin position="291"/>
        <end position="312"/>
    </location>
</feature>
<evidence type="ECO:0000313" key="9">
    <source>
        <dbReference type="Proteomes" id="UP000076871"/>
    </source>
</evidence>
<dbReference type="PANTHER" id="PTHR24324">
    <property type="entry name" value="HOMEOBOX PROTEIN HHEX"/>
    <property type="match status" value="1"/>
</dbReference>
<dbReference type="GO" id="GO:0000981">
    <property type="term" value="F:DNA-binding transcription factor activity, RNA polymerase II-specific"/>
    <property type="evidence" value="ECO:0007669"/>
    <property type="project" value="InterPro"/>
</dbReference>
<dbReference type="PANTHER" id="PTHR24324:SF9">
    <property type="entry name" value="HOMEOBOX DOMAIN-CONTAINING PROTEIN"/>
    <property type="match status" value="1"/>
</dbReference>
<dbReference type="GO" id="GO:0005634">
    <property type="term" value="C:nucleus"/>
    <property type="evidence" value="ECO:0007669"/>
    <property type="project" value="UniProtKB-SubCell"/>
</dbReference>
<evidence type="ECO:0000256" key="1">
    <source>
        <dbReference type="ARBA" id="ARBA00023125"/>
    </source>
</evidence>
<evidence type="ECO:0000256" key="2">
    <source>
        <dbReference type="ARBA" id="ARBA00023155"/>
    </source>
</evidence>
<dbReference type="PROSITE" id="PS50071">
    <property type="entry name" value="HOMEOBOX_2"/>
    <property type="match status" value="1"/>
</dbReference>
<dbReference type="EMBL" id="KV427641">
    <property type="protein sequence ID" value="KZT03841.1"/>
    <property type="molecule type" value="Genomic_DNA"/>
</dbReference>
<dbReference type="STRING" id="1314785.A0A165CZS8"/>
<dbReference type="InParanoid" id="A0A165CZS8"/>
<dbReference type="InterPro" id="IPR001356">
    <property type="entry name" value="HD"/>
</dbReference>
<keyword evidence="1 4" id="KW-0238">DNA-binding</keyword>
<protein>
    <submittedName>
        <fullName evidence="8">Homeobox-domain-containing protein</fullName>
    </submittedName>
</protein>
<dbReference type="GO" id="GO:0030154">
    <property type="term" value="P:cell differentiation"/>
    <property type="evidence" value="ECO:0007669"/>
    <property type="project" value="TreeGrafter"/>
</dbReference>
<dbReference type="PROSITE" id="PS00027">
    <property type="entry name" value="HOMEOBOX_1"/>
    <property type="match status" value="1"/>
</dbReference>
<proteinExistence type="predicted"/>
<dbReference type="InterPro" id="IPR009057">
    <property type="entry name" value="Homeodomain-like_sf"/>
</dbReference>
<dbReference type="Gene3D" id="1.10.10.60">
    <property type="entry name" value="Homeodomain-like"/>
    <property type="match status" value="1"/>
</dbReference>
<evidence type="ECO:0000256" key="5">
    <source>
        <dbReference type="RuleBase" id="RU000682"/>
    </source>
</evidence>